<keyword evidence="2" id="KW-1185">Reference proteome</keyword>
<dbReference type="Proteomes" id="UP000198211">
    <property type="component" value="Unassembled WGS sequence"/>
</dbReference>
<sequence>MIPAERAAICHIRLTFVEDDASSANKSTNLVELTKLVRTKVDKKDIAPELQTLLFDEPLN</sequence>
<dbReference type="AlphaFoldDB" id="A0A225V046"/>
<organism evidence="1 2">
    <name type="scientific">Phytophthora megakarya</name>
    <dbReference type="NCBI Taxonomy" id="4795"/>
    <lineage>
        <taxon>Eukaryota</taxon>
        <taxon>Sar</taxon>
        <taxon>Stramenopiles</taxon>
        <taxon>Oomycota</taxon>
        <taxon>Peronosporomycetes</taxon>
        <taxon>Peronosporales</taxon>
        <taxon>Peronosporaceae</taxon>
        <taxon>Phytophthora</taxon>
    </lineage>
</organism>
<protein>
    <submittedName>
        <fullName evidence="1">Uncharacterized protein</fullName>
    </submittedName>
</protein>
<gene>
    <name evidence="1" type="ORF">PHMEG_00030344</name>
</gene>
<name>A0A225V046_9STRA</name>
<evidence type="ECO:0000313" key="1">
    <source>
        <dbReference type="EMBL" id="OWY98800.1"/>
    </source>
</evidence>
<dbReference type="EMBL" id="NBNE01009066">
    <property type="protein sequence ID" value="OWY98800.1"/>
    <property type="molecule type" value="Genomic_DNA"/>
</dbReference>
<comment type="caution">
    <text evidence="1">The sequence shown here is derived from an EMBL/GenBank/DDBJ whole genome shotgun (WGS) entry which is preliminary data.</text>
</comment>
<evidence type="ECO:0000313" key="2">
    <source>
        <dbReference type="Proteomes" id="UP000198211"/>
    </source>
</evidence>
<accession>A0A225V046</accession>
<reference evidence="2" key="1">
    <citation type="submission" date="2017-03" db="EMBL/GenBank/DDBJ databases">
        <title>Phytopthora megakarya and P. palmivora, two closely related causual agents of cacao black pod achieved similar genome size and gene model numbers by different mechanisms.</title>
        <authorList>
            <person name="Ali S."/>
            <person name="Shao J."/>
            <person name="Larry D.J."/>
            <person name="Kronmiller B."/>
            <person name="Shen D."/>
            <person name="Strem M.D."/>
            <person name="Melnick R.L."/>
            <person name="Guiltinan M.J."/>
            <person name="Tyler B.M."/>
            <person name="Meinhardt L.W."/>
            <person name="Bailey B.A."/>
        </authorList>
    </citation>
    <scope>NUCLEOTIDE SEQUENCE [LARGE SCALE GENOMIC DNA]</scope>
    <source>
        <strain evidence="2">zdho120</strain>
    </source>
</reference>
<proteinExistence type="predicted"/>